<accession>A0A364NCY7</accession>
<keyword evidence="9" id="KW-1185">Reference proteome</keyword>
<evidence type="ECO:0000256" key="4">
    <source>
        <dbReference type="ARBA" id="ARBA00022827"/>
    </source>
</evidence>
<evidence type="ECO:0000256" key="2">
    <source>
        <dbReference type="ARBA" id="ARBA00010139"/>
    </source>
</evidence>
<dbReference type="GO" id="GO:0050661">
    <property type="term" value="F:NADP binding"/>
    <property type="evidence" value="ECO:0007669"/>
    <property type="project" value="InterPro"/>
</dbReference>
<dbReference type="EC" id="1.14.13.8" evidence="8"/>
<evidence type="ECO:0000256" key="5">
    <source>
        <dbReference type="ARBA" id="ARBA00022857"/>
    </source>
</evidence>
<evidence type="ECO:0000313" key="8">
    <source>
        <dbReference type="EMBL" id="RAR15110.1"/>
    </source>
</evidence>
<dbReference type="InterPro" id="IPR036188">
    <property type="entry name" value="FAD/NAD-bd_sf"/>
</dbReference>
<keyword evidence="4" id="KW-0274">FAD</keyword>
<dbReference type="OrthoDB" id="66881at2759"/>
<dbReference type="AlphaFoldDB" id="A0A364NCY7"/>
<dbReference type="GO" id="GO:0050660">
    <property type="term" value="F:flavin adenine dinucleotide binding"/>
    <property type="evidence" value="ECO:0007669"/>
    <property type="project" value="InterPro"/>
</dbReference>
<dbReference type="PANTHER" id="PTHR43098:SF3">
    <property type="entry name" value="L-ORNITHINE N(5)-MONOOXYGENASE-RELATED"/>
    <property type="match status" value="1"/>
</dbReference>
<gene>
    <name evidence="8" type="ORF">DDE83_001547</name>
</gene>
<keyword evidence="6 8" id="KW-0560">Oxidoreductase</keyword>
<comment type="similarity">
    <text evidence="2">Belongs to the FAD-binding monooxygenase family.</text>
</comment>
<dbReference type="Pfam" id="PF00743">
    <property type="entry name" value="FMO-like"/>
    <property type="match status" value="1"/>
</dbReference>
<organism evidence="8 9">
    <name type="scientific">Stemphylium lycopersici</name>
    <name type="common">Tomato gray leaf spot disease fungus</name>
    <name type="synonym">Thyrospora lycopersici</name>
    <dbReference type="NCBI Taxonomy" id="183478"/>
    <lineage>
        <taxon>Eukaryota</taxon>
        <taxon>Fungi</taxon>
        <taxon>Dikarya</taxon>
        <taxon>Ascomycota</taxon>
        <taxon>Pezizomycotina</taxon>
        <taxon>Dothideomycetes</taxon>
        <taxon>Pleosporomycetidae</taxon>
        <taxon>Pleosporales</taxon>
        <taxon>Pleosporineae</taxon>
        <taxon>Pleosporaceae</taxon>
        <taxon>Stemphylium</taxon>
    </lineage>
</organism>
<name>A0A364NCY7_STELY</name>
<keyword evidence="3" id="KW-0285">Flavoprotein</keyword>
<proteinExistence type="inferred from homology"/>
<comment type="caution">
    <text evidence="8">The sequence shown here is derived from an EMBL/GenBank/DDBJ whole genome shotgun (WGS) entry which is preliminary data.</text>
</comment>
<evidence type="ECO:0000256" key="6">
    <source>
        <dbReference type="ARBA" id="ARBA00023002"/>
    </source>
</evidence>
<evidence type="ECO:0000313" key="9">
    <source>
        <dbReference type="Proteomes" id="UP000249619"/>
    </source>
</evidence>
<dbReference type="Proteomes" id="UP000249619">
    <property type="component" value="Unassembled WGS sequence"/>
</dbReference>
<dbReference type="PRINTS" id="PR00411">
    <property type="entry name" value="PNDRDTASEI"/>
</dbReference>
<reference evidence="9" key="1">
    <citation type="submission" date="2018-05" db="EMBL/GenBank/DDBJ databases">
        <title>Draft genome sequence of Stemphylium lycopersici strain CIDEFI 213.</title>
        <authorList>
            <person name="Medina R."/>
            <person name="Franco M.E.E."/>
            <person name="Lucentini C.G."/>
            <person name="Saparrat M.C.N."/>
            <person name="Balatti P.A."/>
        </authorList>
    </citation>
    <scope>NUCLEOTIDE SEQUENCE [LARGE SCALE GENOMIC DNA]</scope>
    <source>
        <strain evidence="9">CIDEFI 213</strain>
    </source>
</reference>
<keyword evidence="5" id="KW-0521">NADP</keyword>
<dbReference type="InterPro" id="IPR020946">
    <property type="entry name" value="Flavin_mOase-like"/>
</dbReference>
<sequence length="683" mass="77671">MKIKTELREYAQRLGNTGPYADNLDVDALVVGGGFGGIYCWYELKKAGFNTVIYEAGNDLGGTWRWNCYPGAGVDSEVPEYQLSIPETYKDWVWPNNYPDYKDLRAYFDHCDKVLGIKKETAFNSVVVDAQFNTNQGKWTIKTADGRVAKAKYFVVAAGFAAKRYIPDEFVGIDDFKGIVHHSSFWPDLNIDVTGKKCAIIGTGASGVQITQAWGPVAGELKVFQRTPNLAVPMRRRKLTAKEQNDVKPFYPELFRYRERNFGGFLYGLYEKGTFEDNEEEREKFYQKLWDDGGFRFWLANYKDYLFDMKANRKAYDFWAKNVRQRIGDARLRDLLAPIEPPHPFGVKRPCLEHSYYEQFNRPNVDVVDIKNNPITRFTRNGIKLRDGTVHDFDVIVIATGFDITTGGMTSMGLRSISGETLKSQWEKAAYTYLGTTIAGYPNMFHLYGPHGPTLLSNGPTSVEVQGRWIVDAIKQIERQGLKYINPTDEASKEWKKRINQLSDKSLFPTTKSTYMGGSMPGKAFEQVNYAGGLPAYADEIRAKLPGFEGFEKVGKGGKAFQTAEITLPAVAPSTPLGSLNISPRLVTPHHSLPLCKHNRTWRKVRVNIPRQRQFPCSEQHVGRRGRGQLTPQNIPFSFPIPIFLISLPDIPKHSHILIRRSKWLPPRKPIVRYLLPLFIPRF</sequence>
<dbReference type="EMBL" id="QGDH01000015">
    <property type="protein sequence ID" value="RAR15110.1"/>
    <property type="molecule type" value="Genomic_DNA"/>
</dbReference>
<comment type="cofactor">
    <cofactor evidence="1">
        <name>FAD</name>
        <dbReference type="ChEBI" id="CHEBI:57692"/>
    </cofactor>
</comment>
<dbReference type="Gene3D" id="3.50.50.60">
    <property type="entry name" value="FAD/NAD(P)-binding domain"/>
    <property type="match status" value="3"/>
</dbReference>
<evidence type="ECO:0000256" key="1">
    <source>
        <dbReference type="ARBA" id="ARBA00001974"/>
    </source>
</evidence>
<evidence type="ECO:0000256" key="7">
    <source>
        <dbReference type="ARBA" id="ARBA00023033"/>
    </source>
</evidence>
<dbReference type="SUPFAM" id="SSF51905">
    <property type="entry name" value="FAD/NAD(P)-binding domain"/>
    <property type="match status" value="1"/>
</dbReference>
<evidence type="ECO:0000256" key="3">
    <source>
        <dbReference type="ARBA" id="ARBA00022630"/>
    </source>
</evidence>
<protein>
    <submittedName>
        <fullName evidence="8">Cyclohexanone monooxygenase</fullName>
        <ecNumber evidence="8">1.14.13.8</ecNumber>
    </submittedName>
</protein>
<dbReference type="GO" id="GO:0004499">
    <property type="term" value="F:N,N-dimethylaniline monooxygenase activity"/>
    <property type="evidence" value="ECO:0007669"/>
    <property type="project" value="InterPro"/>
</dbReference>
<dbReference type="PANTHER" id="PTHR43098">
    <property type="entry name" value="L-ORNITHINE N(5)-MONOOXYGENASE-RELATED"/>
    <property type="match status" value="1"/>
</dbReference>
<dbReference type="InterPro" id="IPR050775">
    <property type="entry name" value="FAD-binding_Monooxygenases"/>
</dbReference>
<keyword evidence="7 8" id="KW-0503">Monooxygenase</keyword>